<feature type="compositionally biased region" description="Low complexity" evidence="1">
    <location>
        <begin position="16"/>
        <end position="34"/>
    </location>
</feature>
<gene>
    <name evidence="2" type="ORF">DERYTH_LOCUS15930</name>
</gene>
<organism evidence="2 3">
    <name type="scientific">Dentiscutata erythropus</name>
    <dbReference type="NCBI Taxonomy" id="1348616"/>
    <lineage>
        <taxon>Eukaryota</taxon>
        <taxon>Fungi</taxon>
        <taxon>Fungi incertae sedis</taxon>
        <taxon>Mucoromycota</taxon>
        <taxon>Glomeromycotina</taxon>
        <taxon>Glomeromycetes</taxon>
        <taxon>Diversisporales</taxon>
        <taxon>Gigasporaceae</taxon>
        <taxon>Dentiscutata</taxon>
    </lineage>
</organism>
<proteinExistence type="predicted"/>
<feature type="non-terminal residue" evidence="2">
    <location>
        <position position="1"/>
    </location>
</feature>
<evidence type="ECO:0000313" key="3">
    <source>
        <dbReference type="Proteomes" id="UP000789405"/>
    </source>
</evidence>
<evidence type="ECO:0000313" key="2">
    <source>
        <dbReference type="EMBL" id="CAG8740142.1"/>
    </source>
</evidence>
<dbReference type="AlphaFoldDB" id="A0A9N9NLG0"/>
<feature type="compositionally biased region" description="Polar residues" evidence="1">
    <location>
        <begin position="1"/>
        <end position="15"/>
    </location>
</feature>
<reference evidence="2" key="1">
    <citation type="submission" date="2021-06" db="EMBL/GenBank/DDBJ databases">
        <authorList>
            <person name="Kallberg Y."/>
            <person name="Tangrot J."/>
            <person name="Rosling A."/>
        </authorList>
    </citation>
    <scope>NUCLEOTIDE SEQUENCE</scope>
    <source>
        <strain evidence="2">MA453B</strain>
    </source>
</reference>
<sequence>SRQNDPNNTVTQMDYSLTTHSSTALTTQSQQSGQNTISPETTN</sequence>
<comment type="caution">
    <text evidence="2">The sequence shown here is derived from an EMBL/GenBank/DDBJ whole genome shotgun (WGS) entry which is preliminary data.</text>
</comment>
<dbReference type="EMBL" id="CAJVPY010013372">
    <property type="protein sequence ID" value="CAG8740142.1"/>
    <property type="molecule type" value="Genomic_DNA"/>
</dbReference>
<evidence type="ECO:0000256" key="1">
    <source>
        <dbReference type="SAM" id="MobiDB-lite"/>
    </source>
</evidence>
<dbReference type="Proteomes" id="UP000789405">
    <property type="component" value="Unassembled WGS sequence"/>
</dbReference>
<feature type="region of interest" description="Disordered" evidence="1">
    <location>
        <begin position="1"/>
        <end position="43"/>
    </location>
</feature>
<keyword evidence="3" id="KW-1185">Reference proteome</keyword>
<protein>
    <submittedName>
        <fullName evidence="2">12227_t:CDS:1</fullName>
    </submittedName>
</protein>
<name>A0A9N9NLG0_9GLOM</name>
<accession>A0A9N9NLG0</accession>